<comment type="caution">
    <text evidence="2">The sequence shown here is derived from an EMBL/GenBank/DDBJ whole genome shotgun (WGS) entry which is preliminary data.</text>
</comment>
<dbReference type="EMBL" id="JTDB02000012">
    <property type="protein sequence ID" value="NLP65167.1"/>
    <property type="molecule type" value="Genomic_DNA"/>
</dbReference>
<dbReference type="SUPFAM" id="SSF51658">
    <property type="entry name" value="Xylose isomerase-like"/>
    <property type="match status" value="1"/>
</dbReference>
<dbReference type="Gene3D" id="3.20.20.150">
    <property type="entry name" value="Divalent-metal-dependent TIM barrel enzymes"/>
    <property type="match status" value="1"/>
</dbReference>
<evidence type="ECO:0000313" key="2">
    <source>
        <dbReference type="EMBL" id="NLP65167.1"/>
    </source>
</evidence>
<protein>
    <submittedName>
        <fullName evidence="2">Metabolite traffic protein EboE</fullName>
    </submittedName>
</protein>
<sequence>MHCRASHQWSGNAVAPTTGLTGGGGVNRDYPLTYCTNIHPGETWADVRRNLEDHGLQVKRLCSPAQAFPLGLRLSARAAFELDEAEIHRFANWCGEHDCHVLTLNGFPYGSFHGTAVKQNVYLPDWRDPLRVSYTKRLADIAVQWTPNHRPISISTVPVAFRAGFEPAHWTIVRTHLFDVAAHLARIRERGGPLIRLAIEPEPCCVVERTDEAVALFERMAFPEPLAAHVGLCFDCCHQAVEFEEPADCLAKLASASIPIAKVQVSSALRARGKAVAALLQFDEPTYLHQAVVLLRNGELRRFTDLPGLARWLQEGEPPEECRVHFHVPIFLEELGGIGTTRFFLEACLPRLPSGTPLEVETYSFGALPPAMRLDSLGHSIARELNWVRETLDAAHSRH</sequence>
<organism evidence="2 3">
    <name type="scientific">Paraburkholderia sacchari</name>
    <dbReference type="NCBI Taxonomy" id="159450"/>
    <lineage>
        <taxon>Bacteria</taxon>
        <taxon>Pseudomonadati</taxon>
        <taxon>Pseudomonadota</taxon>
        <taxon>Betaproteobacteria</taxon>
        <taxon>Burkholderiales</taxon>
        <taxon>Burkholderiaceae</taxon>
        <taxon>Paraburkholderia</taxon>
    </lineage>
</organism>
<feature type="region of interest" description="Disordered" evidence="1">
    <location>
        <begin position="1"/>
        <end position="20"/>
    </location>
</feature>
<keyword evidence="3" id="KW-1185">Reference proteome</keyword>
<reference evidence="2" key="2">
    <citation type="submission" date="2020-04" db="EMBL/GenBank/DDBJ databases">
        <authorList>
            <person name="Alexandrino P."/>
            <person name="Mendonca T."/>
            <person name="Guaman L."/>
            <person name="Cherix J."/>
            <person name="Lozano-Sakalauskas G."/>
            <person name="Fujita A."/>
            <person name="Filho E.R."/>
            <person name="Long P."/>
            <person name="Padilla G."/>
            <person name="Taciro M.K."/>
            <person name="Gomez J.G."/>
            <person name="Silva L.F."/>
            <person name="Torres M."/>
        </authorList>
    </citation>
    <scope>NUCLEOTIDE SEQUENCE</scope>
    <source>
        <strain evidence="2">LMG 19450</strain>
    </source>
</reference>
<gene>
    <name evidence="2" type="primary">eboE</name>
    <name evidence="2" type="ORF">NH14_029350</name>
</gene>
<name>A0A8T6ZIY5_9BURK</name>
<dbReference type="OrthoDB" id="9785907at2"/>
<reference evidence="2" key="1">
    <citation type="journal article" date="2015" name="Genome Announc.">
        <title>Draft Genome Sequence of the Polyhydroxyalkanoate-Producing Bacterium Burkholderia sacchari LMG 19450 Isolated from Brazilian Sugarcane Plantation Soil.</title>
        <authorList>
            <person name="Alexandrino P.M."/>
            <person name="Mendonca T.T."/>
            <person name="Guaman Bautista L.P."/>
            <person name="Cherix J."/>
            <person name="Lozano-Sakalauskas G.C."/>
            <person name="Fujita A."/>
            <person name="Ramos Filho E."/>
            <person name="Long P."/>
            <person name="Padilla G."/>
            <person name="Taciro M.K."/>
            <person name="Gomez J.G."/>
            <person name="Silva L.F."/>
        </authorList>
    </citation>
    <scope>NUCLEOTIDE SEQUENCE</scope>
    <source>
        <strain evidence="2">LMG 19450</strain>
    </source>
</reference>
<dbReference type="Proteomes" id="UP000030460">
    <property type="component" value="Unassembled WGS sequence"/>
</dbReference>
<accession>A0A8T6ZIY5</accession>
<evidence type="ECO:0000256" key="1">
    <source>
        <dbReference type="SAM" id="MobiDB-lite"/>
    </source>
</evidence>
<dbReference type="NCBIfam" id="NF035939">
    <property type="entry name" value="TIM_EboE"/>
    <property type="match status" value="1"/>
</dbReference>
<evidence type="ECO:0000313" key="3">
    <source>
        <dbReference type="Proteomes" id="UP000030460"/>
    </source>
</evidence>
<proteinExistence type="predicted"/>
<dbReference type="AlphaFoldDB" id="A0A8T6ZIY5"/>
<dbReference type="InterPro" id="IPR036237">
    <property type="entry name" value="Xyl_isomerase-like_sf"/>
</dbReference>